<sequence length="49" mass="5421">MGNLCCRKDRDFAGEGWVGECQNNGGENPIAVVNLFVDEKKFGIFNIKS</sequence>
<dbReference type="AlphaFoldDB" id="A0A1H8Q915"/>
<gene>
    <name evidence="1" type="ORF">SAMN05192574_108326</name>
</gene>
<dbReference type="EMBL" id="FOCL01000008">
    <property type="protein sequence ID" value="SEO50461.1"/>
    <property type="molecule type" value="Genomic_DNA"/>
</dbReference>
<accession>A0A1H8Q915</accession>
<name>A0A1H8Q915_9SPHI</name>
<protein>
    <submittedName>
        <fullName evidence="1">Uncharacterized protein</fullName>
    </submittedName>
</protein>
<reference evidence="2" key="1">
    <citation type="submission" date="2016-10" db="EMBL/GenBank/DDBJ databases">
        <authorList>
            <person name="Varghese N."/>
            <person name="Submissions S."/>
        </authorList>
    </citation>
    <scope>NUCLEOTIDE SEQUENCE [LARGE SCALE GENOMIC DNA]</scope>
    <source>
        <strain evidence="2">Gh-48</strain>
    </source>
</reference>
<dbReference type="STRING" id="551995.SAMN05192574_108326"/>
<dbReference type="Proteomes" id="UP000198942">
    <property type="component" value="Unassembled WGS sequence"/>
</dbReference>
<proteinExistence type="predicted"/>
<organism evidence="1 2">
    <name type="scientific">Mucilaginibacter gossypiicola</name>
    <dbReference type="NCBI Taxonomy" id="551995"/>
    <lineage>
        <taxon>Bacteria</taxon>
        <taxon>Pseudomonadati</taxon>
        <taxon>Bacteroidota</taxon>
        <taxon>Sphingobacteriia</taxon>
        <taxon>Sphingobacteriales</taxon>
        <taxon>Sphingobacteriaceae</taxon>
        <taxon>Mucilaginibacter</taxon>
    </lineage>
</organism>
<keyword evidence="2" id="KW-1185">Reference proteome</keyword>
<evidence type="ECO:0000313" key="1">
    <source>
        <dbReference type="EMBL" id="SEO50461.1"/>
    </source>
</evidence>
<evidence type="ECO:0000313" key="2">
    <source>
        <dbReference type="Proteomes" id="UP000198942"/>
    </source>
</evidence>